<dbReference type="Gene3D" id="3.30.110.60">
    <property type="entry name" value="YhbY-like"/>
    <property type="match status" value="2"/>
</dbReference>
<feature type="domain" description="CRM" evidence="10">
    <location>
        <begin position="183"/>
        <end position="279"/>
    </location>
</feature>
<evidence type="ECO:0000256" key="3">
    <source>
        <dbReference type="ARBA" id="ARBA00022737"/>
    </source>
</evidence>
<dbReference type="GO" id="GO:0000373">
    <property type="term" value="P:Group II intron splicing"/>
    <property type="evidence" value="ECO:0007669"/>
    <property type="project" value="EnsemblPlants"/>
</dbReference>
<dbReference type="InterPro" id="IPR035920">
    <property type="entry name" value="YhbY-like_sf"/>
</dbReference>
<keyword evidence="5" id="KW-0809">Transit peptide</keyword>
<evidence type="ECO:0000256" key="5">
    <source>
        <dbReference type="ARBA" id="ARBA00022946"/>
    </source>
</evidence>
<evidence type="ECO:0000259" key="10">
    <source>
        <dbReference type="PROSITE" id="PS51295"/>
    </source>
</evidence>
<dbReference type="FunCoup" id="A0A1R3QHK7">
    <property type="interactions" value="2722"/>
</dbReference>
<protein>
    <submittedName>
        <fullName evidence="11">Crs2 associated factor1</fullName>
    </submittedName>
</protein>
<accession>A0A1R3QHK7</accession>
<dbReference type="EMBL" id="CM007650">
    <property type="protein sequence ID" value="ONM53272.1"/>
    <property type="molecule type" value="Genomic_DNA"/>
</dbReference>
<feature type="domain" description="CRM" evidence="10">
    <location>
        <begin position="301"/>
        <end position="397"/>
    </location>
</feature>
<organism evidence="11">
    <name type="scientific">Zea mays</name>
    <name type="common">Maize</name>
    <dbReference type="NCBI Taxonomy" id="4577"/>
    <lineage>
        <taxon>Eukaryota</taxon>
        <taxon>Viridiplantae</taxon>
        <taxon>Streptophyta</taxon>
        <taxon>Embryophyta</taxon>
        <taxon>Tracheophyta</taxon>
        <taxon>Spermatophyta</taxon>
        <taxon>Magnoliopsida</taxon>
        <taxon>Liliopsida</taxon>
        <taxon>Poales</taxon>
        <taxon>Poaceae</taxon>
        <taxon>PACMAD clade</taxon>
        <taxon>Panicoideae</taxon>
        <taxon>Andropogonodae</taxon>
        <taxon>Andropogoneae</taxon>
        <taxon>Tripsacinae</taxon>
        <taxon>Zea</taxon>
    </lineage>
</organism>
<dbReference type="SMR" id="A0A1R3QHK7"/>
<name>A0A1R3QHK7_MAIZE</name>
<dbReference type="GO" id="GO:0003729">
    <property type="term" value="F:mRNA binding"/>
    <property type="evidence" value="ECO:0007669"/>
    <property type="project" value="EnsemblPlants"/>
</dbReference>
<sequence>MATARLPSRSFLSPAQQSYPRLPASVRLCLSHHEQPPTGPKRHRRAATSHPAFSAAARGRAKKIPIADTDEPAAGVRVTDRGISYRLDGAPFEFQYSYTEAPRARPVALREAPFMPFGPEATPRPWTGRKPLPKSRKELPEFDSFVLPAPGKKGVKPVQSPGPFLAGMEPRYQSVSREDILGEPLTKEEVSELVKGSLKSKRQLNMGRDGLTHNMLENIHSHWKRKRVCKIKCKGVCTIDMDNICHQLEEKVGGKVIHRQGGVIFLFRGRNYNYRTRPCFPLMLWKPVAPVYPRLVTKVPGGLTPDEATEMRTRGHQLPPICKLGKNGVYANLVNQVREAFEACDLVRVDCSGLNKSDCRKIGAKLKDLVPCILLSFEFEHILMWRGSDWKSSLPPLENSYEVTKVQESFSGKESNEKVTHSGNVLAQIELVSAATSHKNWNLDEGQEKFKDSTDSDMVLNSAKDVPALFHSTGISRTEPSADIPLEYSPLNPVCDIMDPSLNCRSIPTNNCESRALVEKSEHCPDDYNLEMKRKRNDGTKGTVVLNSGSKVEGLLCLLEQAIHSGRALVLSEDELADSDLVYEKSVAFTKSIPRRLVFENTRRKSSARRNVPDNHARTKTHLVENKMLSSPVENKFIVNGGSAMQTIDHGQEFLSDVVHQGTLRVDELAKLLA</sequence>
<dbReference type="InterPro" id="IPR001890">
    <property type="entry name" value="RNA-binding_CRM"/>
</dbReference>
<dbReference type="IntAct" id="A0A1R3QHK7">
    <property type="interactions" value="4"/>
</dbReference>
<dbReference type="InParanoid" id="A0A1R3QHK7"/>
<proteinExistence type="predicted"/>
<gene>
    <name evidence="11" type="ORF">ZEAMMB73_Zm00001d019573</name>
</gene>
<dbReference type="OrthoDB" id="2021019at2759"/>
<keyword evidence="2" id="KW-0507">mRNA processing</keyword>
<keyword evidence="7" id="KW-0687">Ribonucleoprotein</keyword>
<dbReference type="PANTHER" id="PTHR46247">
    <property type="entry name" value="CRS2-ASSOCIATED FACTOR 1, CHLOROPLASTIC"/>
    <property type="match status" value="1"/>
</dbReference>
<dbReference type="InterPro" id="IPR044599">
    <property type="entry name" value="CAF1P_plant"/>
</dbReference>
<dbReference type="GO" id="GO:1990904">
    <property type="term" value="C:ribonucleoprotein complex"/>
    <property type="evidence" value="ECO:0007669"/>
    <property type="project" value="UniProtKB-KW"/>
</dbReference>
<evidence type="ECO:0000256" key="6">
    <source>
        <dbReference type="ARBA" id="ARBA00023187"/>
    </source>
</evidence>
<evidence type="ECO:0000256" key="9">
    <source>
        <dbReference type="SAM" id="MobiDB-lite"/>
    </source>
</evidence>
<reference evidence="11" key="1">
    <citation type="submission" date="2015-12" db="EMBL/GenBank/DDBJ databases">
        <title>Update maize B73 reference genome by single molecule sequencing technologies.</title>
        <authorList>
            <consortium name="Maize Genome Sequencing Project"/>
            <person name="Ware D."/>
        </authorList>
    </citation>
    <scope>NUCLEOTIDE SEQUENCE [LARGE SCALE GENOMIC DNA]</scope>
    <source>
        <tissue evidence="11">Seedling</tissue>
    </source>
</reference>
<feature type="compositionally biased region" description="Low complexity" evidence="9">
    <location>
        <begin position="48"/>
        <end position="57"/>
    </location>
</feature>
<dbReference type="GO" id="GO:0006397">
    <property type="term" value="P:mRNA processing"/>
    <property type="evidence" value="ECO:0007669"/>
    <property type="project" value="UniProtKB-KW"/>
</dbReference>
<evidence type="ECO:0000256" key="8">
    <source>
        <dbReference type="PROSITE-ProRule" id="PRU00626"/>
    </source>
</evidence>
<dbReference type="KEGG" id="zma:542118"/>
<keyword evidence="3" id="KW-0677">Repeat</keyword>
<dbReference type="AlphaFoldDB" id="A0A1R3QHK7"/>
<dbReference type="ExpressionAtlas" id="A0A1R3QHK7">
    <property type="expression patterns" value="baseline and differential"/>
</dbReference>
<evidence type="ECO:0000256" key="2">
    <source>
        <dbReference type="ARBA" id="ARBA00022664"/>
    </source>
</evidence>
<dbReference type="GO" id="GO:0009570">
    <property type="term" value="C:chloroplast stroma"/>
    <property type="evidence" value="ECO:0007669"/>
    <property type="project" value="UniProtKB-SubCell"/>
</dbReference>
<dbReference type="SUPFAM" id="SSF75471">
    <property type="entry name" value="YhbY-like"/>
    <property type="match status" value="2"/>
</dbReference>
<dbReference type="Pfam" id="PF01985">
    <property type="entry name" value="CRS1_YhbY"/>
    <property type="match status" value="2"/>
</dbReference>
<evidence type="ECO:0000256" key="4">
    <source>
        <dbReference type="ARBA" id="ARBA00022884"/>
    </source>
</evidence>
<feature type="region of interest" description="Disordered" evidence="9">
    <location>
        <begin position="31"/>
        <end position="61"/>
    </location>
</feature>
<dbReference type="SMART" id="SM01103">
    <property type="entry name" value="CRS1_YhbY"/>
    <property type="match status" value="2"/>
</dbReference>
<dbReference type="OMA" id="IVPSYME"/>
<evidence type="ECO:0000313" key="11">
    <source>
        <dbReference type="EMBL" id="ONM53272.1"/>
    </source>
</evidence>
<keyword evidence="6" id="KW-0508">mRNA splicing</keyword>
<evidence type="ECO:0000256" key="1">
    <source>
        <dbReference type="ARBA" id="ARBA00004470"/>
    </source>
</evidence>
<dbReference type="PROSITE" id="PS51295">
    <property type="entry name" value="CRM"/>
    <property type="match status" value="2"/>
</dbReference>
<dbReference type="PANTHER" id="PTHR46247:SF1">
    <property type="entry name" value="CRS2-ASSOCIATED FACTOR 1, CHLOROPLASTIC"/>
    <property type="match status" value="1"/>
</dbReference>
<dbReference type="FunFam" id="3.30.110.60:FF:000002">
    <property type="entry name" value="CRS2-associated factor 1, chloroplastic"/>
    <property type="match status" value="2"/>
</dbReference>
<evidence type="ECO:0000256" key="7">
    <source>
        <dbReference type="ARBA" id="ARBA00023274"/>
    </source>
</evidence>
<comment type="subcellular location">
    <subcellularLocation>
        <location evidence="1">Plastid</location>
        <location evidence="1">Chloroplast stroma</location>
    </subcellularLocation>
</comment>
<keyword evidence="4 8" id="KW-0694">RNA-binding</keyword>